<feature type="non-terminal residue" evidence="1">
    <location>
        <position position="1"/>
    </location>
</feature>
<dbReference type="STRING" id="1051890.A0A3N4LVJ0"/>
<dbReference type="AlphaFoldDB" id="A0A3N4LVJ0"/>
<feature type="non-terminal residue" evidence="1">
    <location>
        <position position="89"/>
    </location>
</feature>
<dbReference type="OrthoDB" id="291007at2759"/>
<protein>
    <recommendedName>
        <fullName evidence="3">EGF-like domain-containing protein</fullName>
    </recommendedName>
</protein>
<dbReference type="InParanoid" id="A0A3N4LVJ0"/>
<dbReference type="Proteomes" id="UP000267821">
    <property type="component" value="Unassembled WGS sequence"/>
</dbReference>
<sequence length="89" mass="9836">PTCIECTPSPNNCDITAPCTSAMGQKLLCGCRPGYRAAYSPTDISKQWRFNFPYHEHRVWVAPGVKCDTLCDSPFGDNICGEVSFIDKC</sequence>
<accession>A0A3N4LVJ0</accession>
<name>A0A3N4LVJ0_9PEZI</name>
<evidence type="ECO:0000313" key="1">
    <source>
        <dbReference type="EMBL" id="RPB26897.1"/>
    </source>
</evidence>
<keyword evidence="2" id="KW-1185">Reference proteome</keyword>
<gene>
    <name evidence="1" type="ORF">L211DRAFT_752814</name>
</gene>
<evidence type="ECO:0000313" key="2">
    <source>
        <dbReference type="Proteomes" id="UP000267821"/>
    </source>
</evidence>
<reference evidence="1 2" key="1">
    <citation type="journal article" date="2018" name="Nat. Ecol. Evol.">
        <title>Pezizomycetes genomes reveal the molecular basis of ectomycorrhizal truffle lifestyle.</title>
        <authorList>
            <person name="Murat C."/>
            <person name="Payen T."/>
            <person name="Noel B."/>
            <person name="Kuo A."/>
            <person name="Morin E."/>
            <person name="Chen J."/>
            <person name="Kohler A."/>
            <person name="Krizsan K."/>
            <person name="Balestrini R."/>
            <person name="Da Silva C."/>
            <person name="Montanini B."/>
            <person name="Hainaut M."/>
            <person name="Levati E."/>
            <person name="Barry K.W."/>
            <person name="Belfiori B."/>
            <person name="Cichocki N."/>
            <person name="Clum A."/>
            <person name="Dockter R.B."/>
            <person name="Fauchery L."/>
            <person name="Guy J."/>
            <person name="Iotti M."/>
            <person name="Le Tacon F."/>
            <person name="Lindquist E.A."/>
            <person name="Lipzen A."/>
            <person name="Malagnac F."/>
            <person name="Mello A."/>
            <person name="Molinier V."/>
            <person name="Miyauchi S."/>
            <person name="Poulain J."/>
            <person name="Riccioni C."/>
            <person name="Rubini A."/>
            <person name="Sitrit Y."/>
            <person name="Splivallo R."/>
            <person name="Traeger S."/>
            <person name="Wang M."/>
            <person name="Zifcakova L."/>
            <person name="Wipf D."/>
            <person name="Zambonelli A."/>
            <person name="Paolocci F."/>
            <person name="Nowrousian M."/>
            <person name="Ottonello S."/>
            <person name="Baldrian P."/>
            <person name="Spatafora J.W."/>
            <person name="Henrissat B."/>
            <person name="Nagy L.G."/>
            <person name="Aury J.M."/>
            <person name="Wincker P."/>
            <person name="Grigoriev I.V."/>
            <person name="Bonfante P."/>
            <person name="Martin F.M."/>
        </authorList>
    </citation>
    <scope>NUCLEOTIDE SEQUENCE [LARGE SCALE GENOMIC DNA]</scope>
    <source>
        <strain evidence="1 2">ATCC MYA-4762</strain>
    </source>
</reference>
<organism evidence="1 2">
    <name type="scientific">Terfezia boudieri ATCC MYA-4762</name>
    <dbReference type="NCBI Taxonomy" id="1051890"/>
    <lineage>
        <taxon>Eukaryota</taxon>
        <taxon>Fungi</taxon>
        <taxon>Dikarya</taxon>
        <taxon>Ascomycota</taxon>
        <taxon>Pezizomycotina</taxon>
        <taxon>Pezizomycetes</taxon>
        <taxon>Pezizales</taxon>
        <taxon>Pezizaceae</taxon>
        <taxon>Terfezia</taxon>
    </lineage>
</organism>
<evidence type="ECO:0008006" key="3">
    <source>
        <dbReference type="Google" id="ProtNLM"/>
    </source>
</evidence>
<dbReference type="EMBL" id="ML121533">
    <property type="protein sequence ID" value="RPB26897.1"/>
    <property type="molecule type" value="Genomic_DNA"/>
</dbReference>
<proteinExistence type="predicted"/>